<feature type="domain" description="Abnormal cell migration protein 18-like fibronectin type I" evidence="2">
    <location>
        <begin position="98"/>
        <end position="163"/>
    </location>
</feature>
<name>A0A5S6QLS3_TRIMR</name>
<dbReference type="AlphaFoldDB" id="A0A5S6QLS3"/>
<dbReference type="PANTHER" id="PTHR35572:SF6">
    <property type="entry name" value="IG-LIKE DOMAIN-CONTAINING PROTEIN"/>
    <property type="match status" value="1"/>
</dbReference>
<evidence type="ECO:0000313" key="3">
    <source>
        <dbReference type="Proteomes" id="UP000046395"/>
    </source>
</evidence>
<feature type="signal peptide" evidence="1">
    <location>
        <begin position="1"/>
        <end position="20"/>
    </location>
</feature>
<organism evidence="3 4">
    <name type="scientific">Trichuris muris</name>
    <name type="common">Mouse whipworm</name>
    <dbReference type="NCBI Taxonomy" id="70415"/>
    <lineage>
        <taxon>Eukaryota</taxon>
        <taxon>Metazoa</taxon>
        <taxon>Ecdysozoa</taxon>
        <taxon>Nematoda</taxon>
        <taxon>Enoplea</taxon>
        <taxon>Dorylaimia</taxon>
        <taxon>Trichinellida</taxon>
        <taxon>Trichuridae</taxon>
        <taxon>Trichuris</taxon>
    </lineage>
</organism>
<keyword evidence="1" id="KW-0732">Signal</keyword>
<reference evidence="4" key="1">
    <citation type="submission" date="2019-12" db="UniProtKB">
        <authorList>
            <consortium name="WormBaseParasite"/>
        </authorList>
    </citation>
    <scope>IDENTIFICATION</scope>
</reference>
<dbReference type="InterPro" id="IPR055119">
    <property type="entry name" value="Mig18_Fn1"/>
</dbReference>
<dbReference type="STRING" id="70415.A0A5S6QLS3"/>
<feature type="domain" description="Abnormal cell migration protein 18-like fibronectin type I" evidence="2">
    <location>
        <begin position="171"/>
        <end position="238"/>
    </location>
</feature>
<evidence type="ECO:0000259" key="2">
    <source>
        <dbReference type="Pfam" id="PF23003"/>
    </source>
</evidence>
<sequence length="292" mass="32195">MTKRLVAILTLCALLFSTSASILRQVTIHQSVVSIPVIITIETNRLGRWETSGERARASGCDLNSGEHLVFGETYRKDNFVLKCERVNDTTIRLRPIRCILNGREMYIAEKSKLDGFVYACQETDKGLSLSIAGCIDDLGHIVEFGETFEEKNFIFMCVKESNYVFHRPYGCVIGGKRVRIGETAPFGKYLYQCSTYGEGGIKTEKVGCLRPSGGLMSTGDRYRDGGFLYECKLGPSGSQVVLAGCVSKVSGIDREFTFGESWNPDSAAPLSYIMQCTGNETSAITEIGLMD</sequence>
<proteinExistence type="predicted"/>
<protein>
    <recommendedName>
        <fullName evidence="2">Abnormal cell migration protein 18-like fibronectin type I domain-containing protein</fullName>
    </recommendedName>
</protein>
<keyword evidence="3" id="KW-1185">Reference proteome</keyword>
<dbReference type="WBParaSite" id="TMUE_2000008155.1">
    <property type="protein sequence ID" value="TMUE_2000008155.1"/>
    <property type="gene ID" value="WBGene00288032"/>
</dbReference>
<dbReference type="InterPro" id="IPR040282">
    <property type="entry name" value="Mig-18-like"/>
</dbReference>
<evidence type="ECO:0000313" key="4">
    <source>
        <dbReference type="WBParaSite" id="TMUE_2000008155.1"/>
    </source>
</evidence>
<dbReference type="PANTHER" id="PTHR35572">
    <property type="entry name" value="PROTEIN CBG04538-RELATED"/>
    <property type="match status" value="1"/>
</dbReference>
<accession>A0A5S6QLS3</accession>
<dbReference type="Proteomes" id="UP000046395">
    <property type="component" value="Unassembled WGS sequence"/>
</dbReference>
<dbReference type="Pfam" id="PF23003">
    <property type="entry name" value="Fn1_2"/>
    <property type="match status" value="2"/>
</dbReference>
<evidence type="ECO:0000256" key="1">
    <source>
        <dbReference type="SAM" id="SignalP"/>
    </source>
</evidence>
<feature type="chain" id="PRO_5024278596" description="Abnormal cell migration protein 18-like fibronectin type I domain-containing protein" evidence="1">
    <location>
        <begin position="21"/>
        <end position="292"/>
    </location>
</feature>